<dbReference type="InterPro" id="IPR002110">
    <property type="entry name" value="Ankyrin_rpt"/>
</dbReference>
<dbReference type="Pfam" id="PF12796">
    <property type="entry name" value="Ank_2"/>
    <property type="match status" value="1"/>
</dbReference>
<dbReference type="PANTHER" id="PTHR24202:SF4">
    <property type="entry name" value="E3 UBIQUITIN-PROTEIN LIGASE MIB2-RELATED"/>
    <property type="match status" value="1"/>
</dbReference>
<dbReference type="PRINTS" id="PR01415">
    <property type="entry name" value="ANKYRIN"/>
</dbReference>
<proteinExistence type="predicted"/>
<keyword evidence="7" id="KW-0479">Metal-binding</keyword>
<dbReference type="FunFam" id="2.30.30.40:FF:000078">
    <property type="entry name" value="Putative e3 ubiquitin-protein ligase mib2"/>
    <property type="match status" value="1"/>
</dbReference>
<evidence type="ECO:0000256" key="13">
    <source>
        <dbReference type="SAM" id="Phobius"/>
    </source>
</evidence>
<dbReference type="InterPro" id="IPR036770">
    <property type="entry name" value="Ankyrin_rpt-contain_sf"/>
</dbReference>
<dbReference type="Pfam" id="PF18346">
    <property type="entry name" value="SH3_15"/>
    <property type="match status" value="2"/>
</dbReference>
<feature type="region of interest" description="Disordered" evidence="12">
    <location>
        <begin position="393"/>
        <end position="418"/>
    </location>
</feature>
<accession>K1R7S0</accession>
<dbReference type="HOGENOM" id="CLU_007287_2_0_1"/>
<protein>
    <recommendedName>
        <fullName evidence="4">RING-type E3 ubiquitin transferase</fullName>
        <ecNumber evidence="4">2.3.2.27</ecNumber>
    </recommendedName>
</protein>
<comment type="catalytic activity">
    <reaction evidence="1">
        <text>S-ubiquitinyl-[E2 ubiquitin-conjugating enzyme]-L-cysteine + [acceptor protein]-L-lysine = [E2 ubiquitin-conjugating enzyme]-L-cysteine + N(6)-ubiquitinyl-[acceptor protein]-L-lysine.</text>
        <dbReference type="EC" id="2.3.2.27"/>
    </reaction>
</comment>
<evidence type="ECO:0000256" key="2">
    <source>
        <dbReference type="ARBA" id="ARBA00004496"/>
    </source>
</evidence>
<evidence type="ECO:0000256" key="6">
    <source>
        <dbReference type="ARBA" id="ARBA00022679"/>
    </source>
</evidence>
<sequence>MAEGLRVVRGPDWNLGNEDRGEGHVGTVVKDNGDQTYDVYWDMGGKSTCRVGKGGKFDLRILDNAPVGVKHLSQRCEGCQKNTIIGVLWRCASCNDANLCTPCYYLDKHDLSHPFQRIDKPHGSSVPVPKRSNSVKMKALGIFPGAKVVRGPNWDFGTQDGGSGKKGKVEDLRGFGSDVGGRNAVRVRWETSGEANVYRVGCRGKVDLQCVEEAPGGSYYREHLPVVGKVERKNEKSATVDETSESLLKKGDKCVIDMPEVPLKELQRGHGGWSIRMSECIGEIGVVKNFPNDSTVEIEYKGKSYQFHAGAVRKVYDVKVGDVVQVLKDETKAILLQRNHGGWNDDMKKSLGKVGKVVKIDSDGDVAVAFGNQAWVFNPGLLTPVKGGNVDVLDDGEADTDSYQEEEDDASGSQDQSERVQIGADLAQLMAHLLLKGALGAQQLTASPEQMFNACANGNIGADVEGDTPLHDAIAKRSDRAVNIILSHPQINLKLLNKKGHIPLMWAAMKDHEFAVERLIEKEPSLVHAKKSDGYTALHIAVINDHQDSANILILKGKAQVNAQNQQGLSPLHLAAHEGYDKMAKILIENGADVDLRDNDGDTPLHLALGGRRQTGGNDPLLQLLGLSVNPNAQNQERYNMAVLMLQKGADFNINNKRGNSPLEVCRNGELKRAVTNFIQKHRSGASGATSGAEALQELLLELPISCVRCKDSTANTRLLPCKHKVLCVDCSFKCRVCPLFSLNLAVAITIAAAAEGALGEDFSISTGPWCWIKGCLSPTTVIMWMSVTGKFWEVLTYLVSMLFYLGSKYLIWRRTRTQTYSFGENSNYNLRDEDQLYTMIFLVLVPLRIFGTIRFFIAVHKNLYVDKNPY</sequence>
<reference evidence="14" key="1">
    <citation type="journal article" date="2012" name="Nature">
        <title>The oyster genome reveals stress adaptation and complexity of shell formation.</title>
        <authorList>
            <person name="Zhang G."/>
            <person name="Fang X."/>
            <person name="Guo X."/>
            <person name="Li L."/>
            <person name="Luo R."/>
            <person name="Xu F."/>
            <person name="Yang P."/>
            <person name="Zhang L."/>
            <person name="Wang X."/>
            <person name="Qi H."/>
            <person name="Xiong Z."/>
            <person name="Que H."/>
            <person name="Xie Y."/>
            <person name="Holland P.W."/>
            <person name="Paps J."/>
            <person name="Zhu Y."/>
            <person name="Wu F."/>
            <person name="Chen Y."/>
            <person name="Wang J."/>
            <person name="Peng C."/>
            <person name="Meng J."/>
            <person name="Yang L."/>
            <person name="Liu J."/>
            <person name="Wen B."/>
            <person name="Zhang N."/>
            <person name="Huang Z."/>
            <person name="Zhu Q."/>
            <person name="Feng Y."/>
            <person name="Mount A."/>
            <person name="Hedgecock D."/>
            <person name="Xu Z."/>
            <person name="Liu Y."/>
            <person name="Domazet-Loso T."/>
            <person name="Du Y."/>
            <person name="Sun X."/>
            <person name="Zhang S."/>
            <person name="Liu B."/>
            <person name="Cheng P."/>
            <person name="Jiang X."/>
            <person name="Li J."/>
            <person name="Fan D."/>
            <person name="Wang W."/>
            <person name="Fu W."/>
            <person name="Wang T."/>
            <person name="Wang B."/>
            <person name="Zhang J."/>
            <person name="Peng Z."/>
            <person name="Li Y."/>
            <person name="Li N."/>
            <person name="Wang J."/>
            <person name="Chen M."/>
            <person name="He Y."/>
            <person name="Tan F."/>
            <person name="Song X."/>
            <person name="Zheng Q."/>
            <person name="Huang R."/>
            <person name="Yang H."/>
            <person name="Du X."/>
            <person name="Chen L."/>
            <person name="Yang M."/>
            <person name="Gaffney P.M."/>
            <person name="Wang S."/>
            <person name="Luo L."/>
            <person name="She Z."/>
            <person name="Ming Y."/>
            <person name="Huang W."/>
            <person name="Zhang S."/>
            <person name="Huang B."/>
            <person name="Zhang Y."/>
            <person name="Qu T."/>
            <person name="Ni P."/>
            <person name="Miao G."/>
            <person name="Wang J."/>
            <person name="Wang Q."/>
            <person name="Steinberg C.E."/>
            <person name="Wang H."/>
            <person name="Li N."/>
            <person name="Qian L."/>
            <person name="Zhang G."/>
            <person name="Li Y."/>
            <person name="Yang H."/>
            <person name="Liu X."/>
            <person name="Wang J."/>
            <person name="Yin Y."/>
            <person name="Wang J."/>
        </authorList>
    </citation>
    <scope>NUCLEOTIDE SEQUENCE [LARGE SCALE GENOMIC DNA]</scope>
    <source>
        <strain evidence="14">05x7-T-G4-1.051#20</strain>
    </source>
</reference>
<dbReference type="SUPFAM" id="SSF57850">
    <property type="entry name" value="RING/U-box"/>
    <property type="match status" value="1"/>
</dbReference>
<keyword evidence="5" id="KW-0963">Cytoplasm</keyword>
<dbReference type="Gene3D" id="1.25.40.20">
    <property type="entry name" value="Ankyrin repeat-containing domain"/>
    <property type="match status" value="2"/>
</dbReference>
<dbReference type="InterPro" id="IPR040847">
    <property type="entry name" value="SH3_15"/>
</dbReference>
<name>K1R7S0_MAGGI</name>
<evidence type="ECO:0000256" key="4">
    <source>
        <dbReference type="ARBA" id="ARBA00012483"/>
    </source>
</evidence>
<dbReference type="EC" id="2.3.2.27" evidence="4"/>
<gene>
    <name evidence="14" type="ORF">CGI_10026441</name>
</gene>
<evidence type="ECO:0000256" key="5">
    <source>
        <dbReference type="ARBA" id="ARBA00022490"/>
    </source>
</evidence>
<dbReference type="Pfam" id="PF06701">
    <property type="entry name" value="MIB_HERC2"/>
    <property type="match status" value="2"/>
</dbReference>
<dbReference type="Gene3D" id="2.30.30.40">
    <property type="entry name" value="SH3 Domains"/>
    <property type="match status" value="2"/>
</dbReference>
<dbReference type="SMART" id="SM00291">
    <property type="entry name" value="ZnF_ZZ"/>
    <property type="match status" value="1"/>
</dbReference>
<evidence type="ECO:0000256" key="3">
    <source>
        <dbReference type="ARBA" id="ARBA00004906"/>
    </source>
</evidence>
<dbReference type="Pfam" id="PF00569">
    <property type="entry name" value="ZZ"/>
    <property type="match status" value="1"/>
</dbReference>
<dbReference type="PROSITE" id="PS50297">
    <property type="entry name" value="ANK_REP_REGION"/>
    <property type="match status" value="2"/>
</dbReference>
<dbReference type="InterPro" id="IPR010606">
    <property type="entry name" value="Mib_Herc2"/>
</dbReference>
<keyword evidence="9" id="KW-0863">Zinc-finger</keyword>
<dbReference type="AlphaFoldDB" id="K1R7S0"/>
<dbReference type="GO" id="GO:0005737">
    <property type="term" value="C:cytoplasm"/>
    <property type="evidence" value="ECO:0007669"/>
    <property type="project" value="UniProtKB-SubCell"/>
</dbReference>
<evidence type="ECO:0000256" key="9">
    <source>
        <dbReference type="ARBA" id="ARBA00022771"/>
    </source>
</evidence>
<evidence type="ECO:0000256" key="10">
    <source>
        <dbReference type="ARBA" id="ARBA00022786"/>
    </source>
</evidence>
<dbReference type="GO" id="GO:0061630">
    <property type="term" value="F:ubiquitin protein ligase activity"/>
    <property type="evidence" value="ECO:0007669"/>
    <property type="project" value="UniProtKB-EC"/>
</dbReference>
<evidence type="ECO:0000256" key="12">
    <source>
        <dbReference type="SAM" id="MobiDB-lite"/>
    </source>
</evidence>
<evidence type="ECO:0000256" key="11">
    <source>
        <dbReference type="ARBA" id="ARBA00022833"/>
    </source>
</evidence>
<feature type="transmembrane region" description="Helical" evidence="13">
    <location>
        <begin position="837"/>
        <end position="858"/>
    </location>
</feature>
<dbReference type="PROSITE" id="PS50088">
    <property type="entry name" value="ANK_REPEAT"/>
    <property type="match status" value="2"/>
</dbReference>
<feature type="compositionally biased region" description="Acidic residues" evidence="12">
    <location>
        <begin position="393"/>
        <end position="410"/>
    </location>
</feature>
<dbReference type="PROSITE" id="PS50135">
    <property type="entry name" value="ZF_ZZ_2"/>
    <property type="match status" value="1"/>
</dbReference>
<dbReference type="InParanoid" id="K1R7S0"/>
<dbReference type="UniPathway" id="UPA00143"/>
<evidence type="ECO:0000256" key="1">
    <source>
        <dbReference type="ARBA" id="ARBA00000900"/>
    </source>
</evidence>
<dbReference type="Pfam" id="PF00023">
    <property type="entry name" value="Ank"/>
    <property type="match status" value="1"/>
</dbReference>
<feature type="transmembrane region" description="Helical" evidence="13">
    <location>
        <begin position="795"/>
        <end position="813"/>
    </location>
</feature>
<dbReference type="PROSITE" id="PS51416">
    <property type="entry name" value="MIB_HERC2"/>
    <property type="match status" value="2"/>
</dbReference>
<dbReference type="EMBL" id="JH816168">
    <property type="protein sequence ID" value="EKC41823.1"/>
    <property type="molecule type" value="Genomic_DNA"/>
</dbReference>
<keyword evidence="13" id="KW-0812">Transmembrane</keyword>
<evidence type="ECO:0000256" key="8">
    <source>
        <dbReference type="ARBA" id="ARBA00022737"/>
    </source>
</evidence>
<dbReference type="InterPro" id="IPR043145">
    <property type="entry name" value="Znf_ZZ_sf"/>
</dbReference>
<evidence type="ECO:0000256" key="7">
    <source>
        <dbReference type="ARBA" id="ARBA00022723"/>
    </source>
</evidence>
<evidence type="ECO:0000313" key="14">
    <source>
        <dbReference type="EMBL" id="EKC41823.1"/>
    </source>
</evidence>
<dbReference type="InterPro" id="IPR013083">
    <property type="entry name" value="Znf_RING/FYVE/PHD"/>
</dbReference>
<dbReference type="Gene3D" id="3.30.40.10">
    <property type="entry name" value="Zinc/RING finger domain, C3HC4 (zinc finger)"/>
    <property type="match status" value="1"/>
</dbReference>
<keyword evidence="6" id="KW-0808">Transferase</keyword>
<comment type="subcellular location">
    <subcellularLocation>
        <location evidence="2">Cytoplasm</location>
    </subcellularLocation>
</comment>
<dbReference type="GO" id="GO:0016567">
    <property type="term" value="P:protein ubiquitination"/>
    <property type="evidence" value="ECO:0007669"/>
    <property type="project" value="UniProtKB-UniPathway"/>
</dbReference>
<organism evidence="14">
    <name type="scientific">Magallana gigas</name>
    <name type="common">Pacific oyster</name>
    <name type="synonym">Crassostrea gigas</name>
    <dbReference type="NCBI Taxonomy" id="29159"/>
    <lineage>
        <taxon>Eukaryota</taxon>
        <taxon>Metazoa</taxon>
        <taxon>Spiralia</taxon>
        <taxon>Lophotrochozoa</taxon>
        <taxon>Mollusca</taxon>
        <taxon>Bivalvia</taxon>
        <taxon>Autobranchia</taxon>
        <taxon>Pteriomorphia</taxon>
        <taxon>Ostreida</taxon>
        <taxon>Ostreoidea</taxon>
        <taxon>Ostreidae</taxon>
        <taxon>Magallana</taxon>
    </lineage>
</organism>
<keyword evidence="13" id="KW-0472">Membrane</keyword>
<keyword evidence="13" id="KW-1133">Transmembrane helix</keyword>
<keyword evidence="10" id="KW-0833">Ubl conjugation pathway</keyword>
<dbReference type="Gene3D" id="3.30.60.90">
    <property type="match status" value="1"/>
</dbReference>
<dbReference type="SUPFAM" id="SSF159034">
    <property type="entry name" value="Mib/herc2 domain-like"/>
    <property type="match status" value="2"/>
</dbReference>
<dbReference type="GO" id="GO:0008270">
    <property type="term" value="F:zinc ion binding"/>
    <property type="evidence" value="ECO:0007669"/>
    <property type="project" value="UniProtKB-KW"/>
</dbReference>
<dbReference type="InterPro" id="IPR000433">
    <property type="entry name" value="Znf_ZZ"/>
</dbReference>
<keyword evidence="8" id="KW-0677">Repeat</keyword>
<dbReference type="SUPFAM" id="SSF48403">
    <property type="entry name" value="Ankyrin repeat"/>
    <property type="match status" value="1"/>
</dbReference>
<dbReference type="SMART" id="SM00248">
    <property type="entry name" value="ANK"/>
    <property type="match status" value="5"/>
</dbReference>
<comment type="pathway">
    <text evidence="3">Protein modification; protein ubiquitination.</text>
</comment>
<dbReference type="PANTHER" id="PTHR24202">
    <property type="entry name" value="E3 UBIQUITIN-PROTEIN LIGASE MIB2"/>
    <property type="match status" value="1"/>
</dbReference>
<dbReference type="InterPro" id="IPR037252">
    <property type="entry name" value="Mib_Herc2_sf"/>
</dbReference>
<keyword evidence="11" id="KW-0862">Zinc</keyword>